<comment type="caution">
    <text evidence="2">The sequence shown here is derived from an EMBL/GenBank/DDBJ whole genome shotgun (WGS) entry which is preliminary data.</text>
</comment>
<accession>A0ABR7KVT9</accession>
<reference evidence="2 3" key="1">
    <citation type="submission" date="2020-08" db="EMBL/GenBank/DDBJ databases">
        <authorList>
            <person name="Sun Q."/>
            <person name="Inoue M."/>
        </authorList>
    </citation>
    <scope>NUCLEOTIDE SEQUENCE [LARGE SCALE GENOMIC DNA]</scope>
    <source>
        <strain evidence="2 3">CCM 8938</strain>
    </source>
</reference>
<dbReference type="Pfam" id="PF08808">
    <property type="entry name" value="RES"/>
    <property type="match status" value="1"/>
</dbReference>
<organism evidence="2 3">
    <name type="scientific">Pedobacter fastidiosus</name>
    <dbReference type="NCBI Taxonomy" id="2765361"/>
    <lineage>
        <taxon>Bacteria</taxon>
        <taxon>Pseudomonadati</taxon>
        <taxon>Bacteroidota</taxon>
        <taxon>Sphingobacteriia</taxon>
        <taxon>Sphingobacteriales</taxon>
        <taxon>Sphingobacteriaceae</taxon>
        <taxon>Pedobacter</taxon>
    </lineage>
</organism>
<proteinExistence type="predicted"/>
<dbReference type="SMART" id="SM00953">
    <property type="entry name" value="RES"/>
    <property type="match status" value="1"/>
</dbReference>
<feature type="domain" description="RES" evidence="1">
    <location>
        <begin position="14"/>
        <end position="139"/>
    </location>
</feature>
<dbReference type="InterPro" id="IPR014914">
    <property type="entry name" value="RES_dom"/>
</dbReference>
<keyword evidence="3" id="KW-1185">Reference proteome</keyword>
<dbReference type="Proteomes" id="UP000652755">
    <property type="component" value="Unassembled WGS sequence"/>
</dbReference>
<evidence type="ECO:0000313" key="2">
    <source>
        <dbReference type="EMBL" id="MBC6112226.1"/>
    </source>
</evidence>
<gene>
    <name evidence="2" type="ORF">H7U22_17520</name>
</gene>
<dbReference type="EMBL" id="JACRYL010000017">
    <property type="protein sequence ID" value="MBC6112226.1"/>
    <property type="molecule type" value="Genomic_DNA"/>
</dbReference>
<evidence type="ECO:0000259" key="1">
    <source>
        <dbReference type="SMART" id="SM00953"/>
    </source>
</evidence>
<sequence length="150" mass="16877">MILYRISNCKHAKDHSGAGAKLFGGRWNSVGTPLHYMASTRALAALEVLVNKNSMINSENLCLTVFELPEKSIQSLDKESLPETWKNYPAPIALAKLGDAFVKENEFLLLKVPSSIIEDEFNFLMNVNHVLVDEIKIIEVKPFSFDNRLL</sequence>
<protein>
    <submittedName>
        <fullName evidence="2">RES family NAD+ phosphorylase</fullName>
    </submittedName>
</protein>
<name>A0ABR7KVT9_9SPHI</name>
<dbReference type="RefSeq" id="WP_187072649.1">
    <property type="nucleotide sequence ID" value="NZ_JACRYL010000017.1"/>
</dbReference>
<evidence type="ECO:0000313" key="3">
    <source>
        <dbReference type="Proteomes" id="UP000652755"/>
    </source>
</evidence>